<evidence type="ECO:0000313" key="9">
    <source>
        <dbReference type="Proteomes" id="UP000321393"/>
    </source>
</evidence>
<evidence type="ECO:0000313" key="8">
    <source>
        <dbReference type="EMBL" id="KAA0056023.1"/>
    </source>
</evidence>
<evidence type="ECO:0000256" key="1">
    <source>
        <dbReference type="ARBA" id="ARBA00022679"/>
    </source>
</evidence>
<sequence length="180" mass="20357">MHCPNTENANSPFSSSAIATKLKKAKRPIAYFSSTLSLRDRAKPVYERELMVVVLAVQRWRPYLLGRKFVVKTDQHSLKFLLEQRVIQPDSTTTSEVDSQAVGLHLYTPALIDLSIIKEEVMNDPRLSEIITELEKDEGSVSEFTVQKGRLIDAIGDSGGCVEGYLWTSLKDCQRLQDLW</sequence>
<dbReference type="PANTHER" id="PTHR34072:SF55">
    <property type="entry name" value="DNA_RNA POLYMERASES SUPERFAMILY PROTEIN"/>
    <property type="match status" value="1"/>
</dbReference>
<dbReference type="EMBL" id="SSTE01008362">
    <property type="protein sequence ID" value="KAA0056023.1"/>
    <property type="molecule type" value="Genomic_DNA"/>
</dbReference>
<dbReference type="OrthoDB" id="115435at2759"/>
<protein>
    <submittedName>
        <fullName evidence="8">Transposon Tf2-1 polyprotein isoform X1</fullName>
    </submittedName>
</protein>
<dbReference type="GO" id="GO:0003964">
    <property type="term" value="F:RNA-directed DNA polymerase activity"/>
    <property type="evidence" value="ECO:0007669"/>
    <property type="project" value="UniProtKB-KW"/>
</dbReference>
<dbReference type="GO" id="GO:0016787">
    <property type="term" value="F:hydrolase activity"/>
    <property type="evidence" value="ECO:0007669"/>
    <property type="project" value="UniProtKB-KW"/>
</dbReference>
<gene>
    <name evidence="8" type="ORF">E6C27_scaffold319G001720</name>
</gene>
<evidence type="ECO:0000256" key="5">
    <source>
        <dbReference type="ARBA" id="ARBA00022801"/>
    </source>
</evidence>
<organism evidence="8 9">
    <name type="scientific">Cucumis melo var. makuwa</name>
    <name type="common">Oriental melon</name>
    <dbReference type="NCBI Taxonomy" id="1194695"/>
    <lineage>
        <taxon>Eukaryota</taxon>
        <taxon>Viridiplantae</taxon>
        <taxon>Streptophyta</taxon>
        <taxon>Embryophyta</taxon>
        <taxon>Tracheophyta</taxon>
        <taxon>Spermatophyta</taxon>
        <taxon>Magnoliopsida</taxon>
        <taxon>eudicotyledons</taxon>
        <taxon>Gunneridae</taxon>
        <taxon>Pentapetalae</taxon>
        <taxon>rosids</taxon>
        <taxon>fabids</taxon>
        <taxon>Cucurbitales</taxon>
        <taxon>Cucurbitaceae</taxon>
        <taxon>Benincaseae</taxon>
        <taxon>Cucumis</taxon>
    </lineage>
</organism>
<dbReference type="InterPro" id="IPR041373">
    <property type="entry name" value="RT_RNaseH"/>
</dbReference>
<keyword evidence="1" id="KW-0808">Transferase</keyword>
<accession>A0A5A7UJA3</accession>
<keyword evidence="3" id="KW-0540">Nuclease</keyword>
<dbReference type="AlphaFoldDB" id="A0A5A7UJA3"/>
<dbReference type="Proteomes" id="UP000321393">
    <property type="component" value="Unassembled WGS sequence"/>
</dbReference>
<evidence type="ECO:0000259" key="7">
    <source>
        <dbReference type="Pfam" id="PF17917"/>
    </source>
</evidence>
<dbReference type="PANTHER" id="PTHR34072">
    <property type="entry name" value="ENZYMATIC POLYPROTEIN-RELATED"/>
    <property type="match status" value="1"/>
</dbReference>
<dbReference type="InterPro" id="IPR043502">
    <property type="entry name" value="DNA/RNA_pol_sf"/>
</dbReference>
<feature type="domain" description="Reverse transcriptase RNase H-like" evidence="7">
    <location>
        <begin position="23"/>
        <end position="86"/>
    </location>
</feature>
<proteinExistence type="predicted"/>
<keyword evidence="2" id="KW-0548">Nucleotidyltransferase</keyword>
<keyword evidence="6" id="KW-0695">RNA-directed DNA polymerase</keyword>
<keyword evidence="4" id="KW-0255">Endonuclease</keyword>
<comment type="caution">
    <text evidence="8">The sequence shown here is derived from an EMBL/GenBank/DDBJ whole genome shotgun (WGS) entry which is preliminary data.</text>
</comment>
<dbReference type="Gene3D" id="3.10.20.370">
    <property type="match status" value="1"/>
</dbReference>
<evidence type="ECO:0000256" key="2">
    <source>
        <dbReference type="ARBA" id="ARBA00022695"/>
    </source>
</evidence>
<evidence type="ECO:0000256" key="4">
    <source>
        <dbReference type="ARBA" id="ARBA00022759"/>
    </source>
</evidence>
<name>A0A5A7UJA3_CUCMM</name>
<evidence type="ECO:0000256" key="6">
    <source>
        <dbReference type="ARBA" id="ARBA00022918"/>
    </source>
</evidence>
<dbReference type="Pfam" id="PF17917">
    <property type="entry name" value="RT_RNaseH"/>
    <property type="match status" value="1"/>
</dbReference>
<keyword evidence="5" id="KW-0378">Hydrolase</keyword>
<evidence type="ECO:0000256" key="3">
    <source>
        <dbReference type="ARBA" id="ARBA00022722"/>
    </source>
</evidence>
<reference evidence="8 9" key="1">
    <citation type="submission" date="2019-08" db="EMBL/GenBank/DDBJ databases">
        <title>Draft genome sequences of two oriental melons (Cucumis melo L. var makuwa).</title>
        <authorList>
            <person name="Kwon S.-Y."/>
        </authorList>
    </citation>
    <scope>NUCLEOTIDE SEQUENCE [LARGE SCALE GENOMIC DNA]</scope>
    <source>
        <strain evidence="9">cv. SW 3</strain>
        <tissue evidence="8">Leaf</tissue>
    </source>
</reference>
<dbReference type="GO" id="GO:0004519">
    <property type="term" value="F:endonuclease activity"/>
    <property type="evidence" value="ECO:0007669"/>
    <property type="project" value="UniProtKB-KW"/>
</dbReference>
<dbReference type="SUPFAM" id="SSF56672">
    <property type="entry name" value="DNA/RNA polymerases"/>
    <property type="match status" value="1"/>
</dbReference>